<dbReference type="AlphaFoldDB" id="A0A372NSH2"/>
<protein>
    <submittedName>
        <fullName evidence="1">Uncharacterized protein</fullName>
    </submittedName>
</protein>
<evidence type="ECO:0000313" key="2">
    <source>
        <dbReference type="Proteomes" id="UP000264217"/>
    </source>
</evidence>
<dbReference type="EMBL" id="QWDC01000003">
    <property type="protein sequence ID" value="RFZ91213.1"/>
    <property type="molecule type" value="Genomic_DNA"/>
</dbReference>
<dbReference type="RefSeq" id="WP_117393423.1">
    <property type="nucleotide sequence ID" value="NZ_QWDC01000003.1"/>
</dbReference>
<dbReference type="Proteomes" id="UP000264217">
    <property type="component" value="Unassembled WGS sequence"/>
</dbReference>
<evidence type="ECO:0000313" key="1">
    <source>
        <dbReference type="EMBL" id="RFZ91213.1"/>
    </source>
</evidence>
<name>A0A372NSH2_9SPHI</name>
<proteinExistence type="predicted"/>
<reference evidence="1 2" key="1">
    <citation type="submission" date="2018-08" db="EMBL/GenBank/DDBJ databases">
        <title>Mucilaginibacter sp. MYSH2.</title>
        <authorList>
            <person name="Seo T."/>
        </authorList>
    </citation>
    <scope>NUCLEOTIDE SEQUENCE [LARGE SCALE GENOMIC DNA]</scope>
    <source>
        <strain evidence="1 2">MYSH2</strain>
    </source>
</reference>
<keyword evidence="2" id="KW-1185">Reference proteome</keyword>
<accession>A0A372NSH2</accession>
<dbReference type="OrthoDB" id="798104at2"/>
<sequence length="132" mass="14780">MGYQVIKENGLTVICDQSSDLRVSVNEKNTLRNLAGRPYLMVTEYEIKGGFVPKKLYVFEALGETGLETFKAAADFYFSILLDTELYVKEIPPDSSFFGEEASRLYGKIYIKKEADGTTGAIRTGRTDERVA</sequence>
<gene>
    <name evidence="1" type="ORF">D0C36_19955</name>
</gene>
<organism evidence="1 2">
    <name type="scientific">Mucilaginibacter conchicola</name>
    <dbReference type="NCBI Taxonomy" id="2303333"/>
    <lineage>
        <taxon>Bacteria</taxon>
        <taxon>Pseudomonadati</taxon>
        <taxon>Bacteroidota</taxon>
        <taxon>Sphingobacteriia</taxon>
        <taxon>Sphingobacteriales</taxon>
        <taxon>Sphingobacteriaceae</taxon>
        <taxon>Mucilaginibacter</taxon>
    </lineage>
</organism>
<comment type="caution">
    <text evidence="1">The sequence shown here is derived from an EMBL/GenBank/DDBJ whole genome shotgun (WGS) entry which is preliminary data.</text>
</comment>